<organism evidence="2 3">
    <name type="scientific">Tuber magnatum</name>
    <name type="common">white Piedmont truffle</name>
    <dbReference type="NCBI Taxonomy" id="42249"/>
    <lineage>
        <taxon>Eukaryota</taxon>
        <taxon>Fungi</taxon>
        <taxon>Dikarya</taxon>
        <taxon>Ascomycota</taxon>
        <taxon>Pezizomycotina</taxon>
        <taxon>Pezizomycetes</taxon>
        <taxon>Pezizales</taxon>
        <taxon>Tuberaceae</taxon>
        <taxon>Tuber</taxon>
    </lineage>
</organism>
<name>A0A317SR24_9PEZI</name>
<proteinExistence type="predicted"/>
<evidence type="ECO:0000313" key="2">
    <source>
        <dbReference type="EMBL" id="PWW76935.1"/>
    </source>
</evidence>
<dbReference type="EMBL" id="PYWC01000029">
    <property type="protein sequence ID" value="PWW76935.1"/>
    <property type="molecule type" value="Genomic_DNA"/>
</dbReference>
<keyword evidence="3" id="KW-1185">Reference proteome</keyword>
<feature type="domain" description="Rhamnogalacturonan lyase" evidence="1">
    <location>
        <begin position="6"/>
        <end position="57"/>
    </location>
</feature>
<protein>
    <recommendedName>
        <fullName evidence="1">Rhamnogalacturonan lyase domain-containing protein</fullName>
    </recommendedName>
</protein>
<dbReference type="InterPro" id="IPR029413">
    <property type="entry name" value="RG-lyase_II"/>
</dbReference>
<gene>
    <name evidence="2" type="ORF">C7212DRAFT_190200</name>
</gene>
<dbReference type="AlphaFoldDB" id="A0A317SR24"/>
<sequence>MAEDAEACQYRREISALGSEQIRGLSRGEHAVTVYAGGIFADSVRGIASVTAGEAMKLSGKYRS</sequence>
<comment type="caution">
    <text evidence="2">The sequence shown here is derived from an EMBL/GenBank/DDBJ whole genome shotgun (WGS) entry which is preliminary data.</text>
</comment>
<dbReference type="Proteomes" id="UP000246991">
    <property type="component" value="Unassembled WGS sequence"/>
</dbReference>
<evidence type="ECO:0000313" key="3">
    <source>
        <dbReference type="Proteomes" id="UP000246991"/>
    </source>
</evidence>
<dbReference type="Pfam" id="PF14686">
    <property type="entry name" value="fn3_3"/>
    <property type="match status" value="1"/>
</dbReference>
<accession>A0A317SR24</accession>
<reference evidence="2 3" key="1">
    <citation type="submission" date="2018-03" db="EMBL/GenBank/DDBJ databases">
        <title>Genomes of Pezizomycetes fungi and the evolution of truffles.</title>
        <authorList>
            <person name="Murat C."/>
            <person name="Payen T."/>
            <person name="Noel B."/>
            <person name="Kuo A."/>
            <person name="Martin F.M."/>
        </authorList>
    </citation>
    <scope>NUCLEOTIDE SEQUENCE [LARGE SCALE GENOMIC DNA]</scope>
    <source>
        <strain evidence="2">091103-1</strain>
    </source>
</reference>
<evidence type="ECO:0000259" key="1">
    <source>
        <dbReference type="Pfam" id="PF14686"/>
    </source>
</evidence>